<feature type="region of interest" description="Disordered" evidence="1">
    <location>
        <begin position="1"/>
        <end position="47"/>
    </location>
</feature>
<feature type="compositionally biased region" description="Polar residues" evidence="1">
    <location>
        <begin position="36"/>
        <end position="45"/>
    </location>
</feature>
<evidence type="ECO:0000313" key="7">
    <source>
        <dbReference type="RefSeq" id="XP_022253396.1"/>
    </source>
</evidence>
<evidence type="ECO:0000313" key="6">
    <source>
        <dbReference type="RefSeq" id="XP_022253395.1"/>
    </source>
</evidence>
<dbReference type="RefSeq" id="XP_022253393.1">
    <property type="nucleotide sequence ID" value="XM_022397685.1"/>
</dbReference>
<dbReference type="PANTHER" id="PTHR17469:SF15">
    <property type="entry name" value="ITPR-INTERACTING DOMAIN-CONTAINING PROTEIN"/>
    <property type="match status" value="1"/>
</dbReference>
<sequence>MKKRLVKNNDDESDQENHLSTKQSETESIACITGEHGSTAQQRNIYQKPAEELKIDVERLSIEPTTPSQKSPVTVQEWINSLHSGSEEENRCESEAQDVEEELPVLPPIEAAKKNTSANPNFFREHLPEGLCDDNLYLGAEARNLDGILQDAAFNRFANSVLPQSRRVTLGDTHNKQSSFNSDFSSFSGVSSFSSVESLLEARKEDPEELLLALGFGGQTGKDSVSRIPKRFFMEPSHARGVKVYNFLQQHENVLKKQDIGSWGFLGPSVSSYSQLSRRLSNIATANTVLGRLGNSDRHRKISSQSAMCWSDVKQTLRAATAFREGKLRHSSDSILDPANREFLQKQGIDEPLDKPKKVVIGLHTYCFSHEGDLIQGAFGTTDAETPFSTSSMKWKEKQMSALDEVDEENIRSLPEKDKKSLNETLEASTATSQESPDDSLVVSGNNDKKLCATKASSFPAPVSRRRLLSRQSNIEEDENSEDSKIADRIQLEKTHSNPDVEKKAVLLTSAENVSWNEQSNKPLEVQESDLSANSVRRPERLKVHNIQHKESFELEELSTTEGENSYVVECSRQHLNVDGLSGGSCLSDSSGFAEDVPTYGGARGNTDISLEEGFGKSQKEESEEMEDESKKCCSLHLTEQVKNQSGLNLDQATPHASSVPKNPDLGIGLQLNQEFRVPCQQFCADVTTQVTYSQSSPVVSVKCVPSLVPKSHPDTTVNVDVSVEHSTSSNTESEKLQMENLMPVKLLYPYLTSSSSYSSRDFKFGAIKLNDVSDVACQTSELGVFVTSENVGSSSSSYSNKGCQFGAVKLNDVSDVACQTGEMGVFVTSENVGSSSSSYSSKGCQFGAIKLNDVSDVACQTSELGVFVTSENAGSSSSSYSSKGCQFGAIQLNDVSDVACQTSESGVFETSQNVGTVNQLSQEPSNRELRNVQQEILHTLSMKQTLLELQNLRLALKHYKFAEQQQLASRTRTFQRLLSNMSRDQRACYQSLQDIRQDITEEVILMEELLLSLLSALCDVEPVSEFQNWDTRHLAEAVNKMAELLRFQSSLQSQLERMVLIMNPSQTEPPKSVINSTSIGIVCQQPDSGELGWRVETTDQSESIVHVLNKESEDDVCQKPDQGELGWSVGTIDQPESTEHVLNKESECMFFKQPNMVYLDKRSKKTRQPECTLDTEVGSAFSQQAEPTAAAQEDLLENVLTRTEVEQEQLVKKGAPGSDVTVQNVHFSMGGSDYQPQQSNSSLSSVYANVVLEQPGVENLFQVNKEGTSDCIVNVTHGLNGDEQHEFEQNRQKIDSEQIHQRKCI</sequence>
<evidence type="ECO:0000256" key="1">
    <source>
        <dbReference type="SAM" id="MobiDB-lite"/>
    </source>
</evidence>
<dbReference type="InterPro" id="IPR029325">
    <property type="entry name" value="ITPR-bd"/>
</dbReference>
<evidence type="ECO:0000313" key="4">
    <source>
        <dbReference type="RefSeq" id="XP_022253392.1"/>
    </source>
</evidence>
<feature type="domain" description="ITPR-interacting" evidence="2">
    <location>
        <begin position="172"/>
        <end position="343"/>
    </location>
</feature>
<proteinExistence type="predicted"/>
<accession>A0ABM1TBY9</accession>
<reference evidence="4 5" key="1">
    <citation type="submission" date="2025-05" db="UniProtKB">
        <authorList>
            <consortium name="RefSeq"/>
        </authorList>
    </citation>
    <scope>IDENTIFICATION</scope>
    <source>
        <tissue evidence="4 5">Muscle</tissue>
    </source>
</reference>
<feature type="compositionally biased region" description="Basic and acidic residues" evidence="1">
    <location>
        <begin position="7"/>
        <end position="19"/>
    </location>
</feature>
<organism evidence="3 6">
    <name type="scientific">Limulus polyphemus</name>
    <name type="common">Atlantic horseshoe crab</name>
    <dbReference type="NCBI Taxonomy" id="6850"/>
    <lineage>
        <taxon>Eukaryota</taxon>
        <taxon>Metazoa</taxon>
        <taxon>Ecdysozoa</taxon>
        <taxon>Arthropoda</taxon>
        <taxon>Chelicerata</taxon>
        <taxon>Merostomata</taxon>
        <taxon>Xiphosura</taxon>
        <taxon>Limulidae</taxon>
        <taxon>Limulus</taxon>
    </lineage>
</organism>
<feature type="region of interest" description="Disordered" evidence="1">
    <location>
        <begin position="386"/>
        <end position="446"/>
    </location>
</feature>
<dbReference type="RefSeq" id="XP_022253395.1">
    <property type="nucleotide sequence ID" value="XM_022397687.1"/>
</dbReference>
<feature type="compositionally biased region" description="Basic and acidic residues" evidence="1">
    <location>
        <begin position="409"/>
        <end position="422"/>
    </location>
</feature>
<dbReference type="PANTHER" id="PTHR17469">
    <property type="entry name" value="SPERM SPECIFIC ANTIGEN 2-RELATED"/>
    <property type="match status" value="1"/>
</dbReference>
<dbReference type="Proteomes" id="UP000694941">
    <property type="component" value="Unplaced"/>
</dbReference>
<protein>
    <submittedName>
        <fullName evidence="4 5">Uncharacterized protein LOC111088227 isoform X1</fullName>
    </submittedName>
</protein>
<dbReference type="RefSeq" id="XP_022253396.1">
    <property type="nucleotide sequence ID" value="XM_022397688.1"/>
</dbReference>
<feature type="region of interest" description="Disordered" evidence="1">
    <location>
        <begin position="463"/>
        <end position="487"/>
    </location>
</feature>
<dbReference type="GeneID" id="111088227"/>
<evidence type="ECO:0000313" key="3">
    <source>
        <dbReference type="Proteomes" id="UP000694941"/>
    </source>
</evidence>
<feature type="region of interest" description="Disordered" evidence="1">
    <location>
        <begin position="600"/>
        <end position="631"/>
    </location>
</feature>
<name>A0ABM1TBY9_LIMPO</name>
<evidence type="ECO:0000313" key="5">
    <source>
        <dbReference type="RefSeq" id="XP_022253393.1"/>
    </source>
</evidence>
<dbReference type="SMART" id="SM01257">
    <property type="entry name" value="KRAP_IP3R_bind"/>
    <property type="match status" value="1"/>
</dbReference>
<feature type="compositionally biased region" description="Polar residues" evidence="1">
    <location>
        <begin position="423"/>
        <end position="435"/>
    </location>
</feature>
<evidence type="ECO:0000259" key="2">
    <source>
        <dbReference type="SMART" id="SM01257"/>
    </source>
</evidence>
<dbReference type="RefSeq" id="XP_022253392.1">
    <property type="nucleotide sequence ID" value="XM_022397684.1"/>
</dbReference>
<dbReference type="Pfam" id="PF14722">
    <property type="entry name" value="KRAP_IP3R_bind"/>
    <property type="match status" value="1"/>
</dbReference>
<keyword evidence="3" id="KW-1185">Reference proteome</keyword>
<dbReference type="InterPro" id="IPR043444">
    <property type="entry name" value="TESPA1-like"/>
</dbReference>
<gene>
    <name evidence="4 5 6 7" type="primary">LOC111088227</name>
</gene>